<name>A0A4X2LVC8_VOMUR</name>
<keyword evidence="2" id="KW-1185">Reference proteome</keyword>
<evidence type="ECO:0000313" key="1">
    <source>
        <dbReference type="Ensembl" id="ENSVURP00010024942.1"/>
    </source>
</evidence>
<evidence type="ECO:0000313" key="2">
    <source>
        <dbReference type="Proteomes" id="UP000314987"/>
    </source>
</evidence>
<protein>
    <submittedName>
        <fullName evidence="1">Uncharacterized protein</fullName>
    </submittedName>
</protein>
<reference evidence="1" key="2">
    <citation type="submission" date="2025-05" db="UniProtKB">
        <authorList>
            <consortium name="Ensembl"/>
        </authorList>
    </citation>
    <scope>IDENTIFICATION</scope>
</reference>
<dbReference type="Ensembl" id="ENSVURT00010028401.1">
    <property type="protein sequence ID" value="ENSVURP00010024942.1"/>
    <property type="gene ID" value="ENSVURG00010019116.1"/>
</dbReference>
<proteinExistence type="predicted"/>
<accession>A0A4X2LVC8</accession>
<dbReference type="Ensembl" id="ENSVURT00010015052.1">
    <property type="protein sequence ID" value="ENSVURP00010013228.1"/>
    <property type="gene ID" value="ENSVURG00010010172.1"/>
</dbReference>
<dbReference type="AlphaFoldDB" id="A0A4X2LVC8"/>
<organism evidence="1 2">
    <name type="scientific">Vombatus ursinus</name>
    <name type="common">Common wombat</name>
    <dbReference type="NCBI Taxonomy" id="29139"/>
    <lineage>
        <taxon>Eukaryota</taxon>
        <taxon>Metazoa</taxon>
        <taxon>Chordata</taxon>
        <taxon>Craniata</taxon>
        <taxon>Vertebrata</taxon>
        <taxon>Euteleostomi</taxon>
        <taxon>Mammalia</taxon>
        <taxon>Metatheria</taxon>
        <taxon>Diprotodontia</taxon>
        <taxon>Vombatidae</taxon>
        <taxon>Vombatus</taxon>
    </lineage>
</organism>
<dbReference type="Proteomes" id="UP000314987">
    <property type="component" value="Unassembled WGS sequence"/>
</dbReference>
<reference evidence="2" key="1">
    <citation type="submission" date="2018-12" db="EMBL/GenBank/DDBJ databases">
        <authorList>
            <person name="Yazar S."/>
        </authorList>
    </citation>
    <scope>NUCLEOTIDE SEQUENCE [LARGE SCALE GENOMIC DNA]</scope>
</reference>
<sequence>MVIHSLFEHSQWIWRIRARREDYVCQLSSRYMDRFLFINLTCLNNKKTIIEGRWILMVHPVENHVTTMIQDVYIAVVLTVMCILRKNKMNTKEWNHDLQYRQFLKQGDGTLGLLQLLSYSVNQ</sequence>
<dbReference type="GeneTree" id="ENSGT00970000197229"/>
<dbReference type="STRING" id="29139.ENSVURP00010013228"/>